<gene>
    <name evidence="2" type="ORF">B0T25DRAFT_527890</name>
</gene>
<feature type="compositionally biased region" description="Basic and acidic residues" evidence="1">
    <location>
        <begin position="362"/>
        <end position="375"/>
    </location>
</feature>
<dbReference type="Proteomes" id="UP001275084">
    <property type="component" value="Unassembled WGS sequence"/>
</dbReference>
<feature type="compositionally biased region" description="Basic and acidic residues" evidence="1">
    <location>
        <begin position="337"/>
        <end position="351"/>
    </location>
</feature>
<sequence>MCHTERDIFTVCAHKCERIQPCASGAWGWGCLPWLRSSTCNKSKAKISVVYGFCQRCCDWFGAMGYHETRGSNTILNYWAWKNHLGCHLPVPAVSVPTDKVFSARYQFPNDPRREFRCEIIALSKQLDNTLISKAAGAGGLALFLESVRHATLDWADIHHSVTRQNMESSMFGDVRVEPPCGGKDGEVIFEQPAPELPMANVVSPRPIGGRLYETRESSGETRFDSAWSRAAVRSLFPPRQEQTATEAVQAASQDDGSQAPRTPGRGDDVSVGDVAECSSSISCSLSSWDTIDFSNAHVGLALFDGNNSTRTSPPSIGSRIIPNATGDGAHPTDNPVPRDTRVESHNESKARPTLHLAIPLREGEAPAEVRKPEGEASNEGGVQQETDI</sequence>
<evidence type="ECO:0000313" key="2">
    <source>
        <dbReference type="EMBL" id="KAK3363560.1"/>
    </source>
</evidence>
<name>A0AAJ0HVC3_9PEZI</name>
<feature type="region of interest" description="Disordered" evidence="1">
    <location>
        <begin position="237"/>
        <end position="272"/>
    </location>
</feature>
<protein>
    <submittedName>
        <fullName evidence="2">Uncharacterized protein</fullName>
    </submittedName>
</protein>
<proteinExistence type="predicted"/>
<comment type="caution">
    <text evidence="2">The sequence shown here is derived from an EMBL/GenBank/DDBJ whole genome shotgun (WGS) entry which is preliminary data.</text>
</comment>
<evidence type="ECO:0000256" key="1">
    <source>
        <dbReference type="SAM" id="MobiDB-lite"/>
    </source>
</evidence>
<feature type="compositionally biased region" description="Polar residues" evidence="1">
    <location>
        <begin position="307"/>
        <end position="316"/>
    </location>
</feature>
<evidence type="ECO:0000313" key="3">
    <source>
        <dbReference type="Proteomes" id="UP001275084"/>
    </source>
</evidence>
<feature type="compositionally biased region" description="Low complexity" evidence="1">
    <location>
        <begin position="241"/>
        <end position="254"/>
    </location>
</feature>
<organism evidence="2 3">
    <name type="scientific">Lasiosphaeria hispida</name>
    <dbReference type="NCBI Taxonomy" id="260671"/>
    <lineage>
        <taxon>Eukaryota</taxon>
        <taxon>Fungi</taxon>
        <taxon>Dikarya</taxon>
        <taxon>Ascomycota</taxon>
        <taxon>Pezizomycotina</taxon>
        <taxon>Sordariomycetes</taxon>
        <taxon>Sordariomycetidae</taxon>
        <taxon>Sordariales</taxon>
        <taxon>Lasiosphaeriaceae</taxon>
        <taxon>Lasiosphaeria</taxon>
    </lineage>
</organism>
<keyword evidence="3" id="KW-1185">Reference proteome</keyword>
<reference evidence="2" key="1">
    <citation type="journal article" date="2023" name="Mol. Phylogenet. Evol.">
        <title>Genome-scale phylogeny and comparative genomics of the fungal order Sordariales.</title>
        <authorList>
            <person name="Hensen N."/>
            <person name="Bonometti L."/>
            <person name="Westerberg I."/>
            <person name="Brannstrom I.O."/>
            <person name="Guillou S."/>
            <person name="Cros-Aarteil S."/>
            <person name="Calhoun S."/>
            <person name="Haridas S."/>
            <person name="Kuo A."/>
            <person name="Mondo S."/>
            <person name="Pangilinan J."/>
            <person name="Riley R."/>
            <person name="LaButti K."/>
            <person name="Andreopoulos B."/>
            <person name="Lipzen A."/>
            <person name="Chen C."/>
            <person name="Yan M."/>
            <person name="Daum C."/>
            <person name="Ng V."/>
            <person name="Clum A."/>
            <person name="Steindorff A."/>
            <person name="Ohm R.A."/>
            <person name="Martin F."/>
            <person name="Silar P."/>
            <person name="Natvig D.O."/>
            <person name="Lalanne C."/>
            <person name="Gautier V."/>
            <person name="Ament-Velasquez S.L."/>
            <person name="Kruys A."/>
            <person name="Hutchinson M.I."/>
            <person name="Powell A.J."/>
            <person name="Barry K."/>
            <person name="Miller A.N."/>
            <person name="Grigoriev I.V."/>
            <person name="Debuchy R."/>
            <person name="Gladieux P."/>
            <person name="Hiltunen Thoren M."/>
            <person name="Johannesson H."/>
        </authorList>
    </citation>
    <scope>NUCLEOTIDE SEQUENCE</scope>
    <source>
        <strain evidence="2">CBS 955.72</strain>
    </source>
</reference>
<reference evidence="2" key="2">
    <citation type="submission" date="2023-06" db="EMBL/GenBank/DDBJ databases">
        <authorList>
            <consortium name="Lawrence Berkeley National Laboratory"/>
            <person name="Haridas S."/>
            <person name="Hensen N."/>
            <person name="Bonometti L."/>
            <person name="Westerberg I."/>
            <person name="Brannstrom I.O."/>
            <person name="Guillou S."/>
            <person name="Cros-Aarteil S."/>
            <person name="Calhoun S."/>
            <person name="Kuo A."/>
            <person name="Mondo S."/>
            <person name="Pangilinan J."/>
            <person name="Riley R."/>
            <person name="Labutti K."/>
            <person name="Andreopoulos B."/>
            <person name="Lipzen A."/>
            <person name="Chen C."/>
            <person name="Yanf M."/>
            <person name="Daum C."/>
            <person name="Ng V."/>
            <person name="Clum A."/>
            <person name="Steindorff A."/>
            <person name="Ohm R."/>
            <person name="Martin F."/>
            <person name="Silar P."/>
            <person name="Natvig D."/>
            <person name="Lalanne C."/>
            <person name="Gautier V."/>
            <person name="Ament-Velasquez S.L."/>
            <person name="Kruys A."/>
            <person name="Hutchinson M.I."/>
            <person name="Powell A.J."/>
            <person name="Barry K."/>
            <person name="Miller A.N."/>
            <person name="Grigoriev I.V."/>
            <person name="Debuchy R."/>
            <person name="Gladieux P."/>
            <person name="Thoren M.H."/>
            <person name="Johannesson H."/>
        </authorList>
    </citation>
    <scope>NUCLEOTIDE SEQUENCE</scope>
    <source>
        <strain evidence="2">CBS 955.72</strain>
    </source>
</reference>
<dbReference type="AlphaFoldDB" id="A0AAJ0HVC3"/>
<accession>A0AAJ0HVC3</accession>
<dbReference type="EMBL" id="JAUIQD010000001">
    <property type="protein sequence ID" value="KAK3363560.1"/>
    <property type="molecule type" value="Genomic_DNA"/>
</dbReference>
<feature type="region of interest" description="Disordered" evidence="1">
    <location>
        <begin position="307"/>
        <end position="389"/>
    </location>
</feature>